<dbReference type="InterPro" id="IPR050703">
    <property type="entry name" value="Flavin_MAO"/>
</dbReference>
<reference evidence="5 6" key="1">
    <citation type="submission" date="2023-07" db="EMBL/GenBank/DDBJ databases">
        <title>Sorghum-associated microbial communities from plants grown in Nebraska, USA.</title>
        <authorList>
            <person name="Schachtman D."/>
        </authorList>
    </citation>
    <scope>NUCLEOTIDE SEQUENCE [LARGE SCALE GENOMIC DNA]</scope>
    <source>
        <strain evidence="5 6">DS994</strain>
    </source>
</reference>
<dbReference type="PRINTS" id="PR00757">
    <property type="entry name" value="AMINEOXDASEF"/>
</dbReference>
<dbReference type="PANTHER" id="PTHR43563:SF1">
    <property type="entry name" value="AMINE OXIDASE [FLAVIN-CONTAINING] B"/>
    <property type="match status" value="1"/>
</dbReference>
<comment type="similarity">
    <text evidence="2">Belongs to the flavin monoamine oxidase family.</text>
</comment>
<dbReference type="InterPro" id="IPR001613">
    <property type="entry name" value="Flavin_amine_oxidase"/>
</dbReference>
<evidence type="ECO:0000259" key="4">
    <source>
        <dbReference type="Pfam" id="PF01593"/>
    </source>
</evidence>
<evidence type="ECO:0000256" key="1">
    <source>
        <dbReference type="ARBA" id="ARBA00001974"/>
    </source>
</evidence>
<evidence type="ECO:0000313" key="5">
    <source>
        <dbReference type="EMBL" id="MDQ0119948.1"/>
    </source>
</evidence>
<sequence length="457" mass="49152">MAQHNSAVEQDLDVVIVGAGFAGLTAARELTRRGLAVRLVEARDRIGGRTWLDHRLGRDLEIGGTWVHWTQPYIWAELKRYGIGTVASPEPQRAFWWADGGRREGDPGALLDVIGRHNGEFTKESRTYFPEPFRPLATDAFKGIDQISVQDRIREQFPAGDARDILESFWTLNFNGPLEDAALTQALRWVALTNGDWAVNFEACATYKIQGGTAALAEAILEDSRAAVDYGLTVAGMTDDGGSVTLRSADGRTISARAAIVTVPLPVLGTIDFQPPLPPVKTEAAKRGQVSSGVKVWIRLRGEHAPFVALGKADWPLNFFQVEYTLDGDTIVVGFGPDATRIDASDAAAVQEQLARLVPGVDVLDVATHDWVADPLAGETWPMHRTGFLGNHLAAMQSGHGNVLFAGSDIANGWGGFIDGAIESGMEAAQAAASLLGPRSAARPAAREPVPQNPALR</sequence>
<dbReference type="InterPro" id="IPR036188">
    <property type="entry name" value="FAD/NAD-bd_sf"/>
</dbReference>
<feature type="domain" description="Amine oxidase" evidence="4">
    <location>
        <begin position="21"/>
        <end position="431"/>
    </location>
</feature>
<dbReference type="PANTHER" id="PTHR43563">
    <property type="entry name" value="AMINE OXIDASE"/>
    <property type="match status" value="1"/>
</dbReference>
<keyword evidence="6" id="KW-1185">Reference proteome</keyword>
<comment type="caution">
    <text evidence="5">The sequence shown here is derived from an EMBL/GenBank/DDBJ whole genome shotgun (WGS) entry which is preliminary data.</text>
</comment>
<gene>
    <name evidence="5" type="ORF">J2T22_003143</name>
</gene>
<evidence type="ECO:0000256" key="2">
    <source>
        <dbReference type="ARBA" id="ARBA00005995"/>
    </source>
</evidence>
<dbReference type="Gene3D" id="3.90.660.10">
    <property type="match status" value="2"/>
</dbReference>
<name>A0ABT9ULW5_9MICC</name>
<dbReference type="Pfam" id="PF01593">
    <property type="entry name" value="Amino_oxidase"/>
    <property type="match status" value="1"/>
</dbReference>
<proteinExistence type="inferred from homology"/>
<keyword evidence="3" id="KW-0560">Oxidoreductase</keyword>
<dbReference type="RefSeq" id="WP_307491814.1">
    <property type="nucleotide sequence ID" value="NZ_JAUSSY010000011.1"/>
</dbReference>
<evidence type="ECO:0000313" key="6">
    <source>
        <dbReference type="Proteomes" id="UP001226389"/>
    </source>
</evidence>
<accession>A0ABT9ULW5</accession>
<organism evidence="5 6">
    <name type="scientific">Pseudarthrobacter defluvii</name>
    <dbReference type="NCBI Taxonomy" id="410837"/>
    <lineage>
        <taxon>Bacteria</taxon>
        <taxon>Bacillati</taxon>
        <taxon>Actinomycetota</taxon>
        <taxon>Actinomycetes</taxon>
        <taxon>Micrococcales</taxon>
        <taxon>Micrococcaceae</taxon>
        <taxon>Pseudarthrobacter</taxon>
    </lineage>
</organism>
<comment type="cofactor">
    <cofactor evidence="1">
        <name>FAD</name>
        <dbReference type="ChEBI" id="CHEBI:57692"/>
    </cofactor>
</comment>
<protein>
    <submittedName>
        <fullName evidence="5">Monoamine oxidase</fullName>
    </submittedName>
</protein>
<dbReference type="EMBL" id="JAUSSY010000011">
    <property type="protein sequence ID" value="MDQ0119948.1"/>
    <property type="molecule type" value="Genomic_DNA"/>
</dbReference>
<dbReference type="InterPro" id="IPR002937">
    <property type="entry name" value="Amino_oxidase"/>
</dbReference>
<dbReference type="SUPFAM" id="SSF51905">
    <property type="entry name" value="FAD/NAD(P)-binding domain"/>
    <property type="match status" value="1"/>
</dbReference>
<evidence type="ECO:0000256" key="3">
    <source>
        <dbReference type="ARBA" id="ARBA00023002"/>
    </source>
</evidence>
<dbReference type="Gene3D" id="3.50.50.60">
    <property type="entry name" value="FAD/NAD(P)-binding domain"/>
    <property type="match status" value="2"/>
</dbReference>
<dbReference type="Proteomes" id="UP001226389">
    <property type="component" value="Unassembled WGS sequence"/>
</dbReference>
<dbReference type="Gene3D" id="6.10.140.1210">
    <property type="match status" value="1"/>
</dbReference>